<dbReference type="SUPFAM" id="SSF82171">
    <property type="entry name" value="DPP6 N-terminal domain-like"/>
    <property type="match status" value="1"/>
</dbReference>
<keyword evidence="2" id="KW-1185">Reference proteome</keyword>
<evidence type="ECO:0000313" key="2">
    <source>
        <dbReference type="Proteomes" id="UP000593732"/>
    </source>
</evidence>
<protein>
    <submittedName>
        <fullName evidence="1">Uncharacterized protein</fullName>
    </submittedName>
</protein>
<dbReference type="Gene3D" id="2.120.10.30">
    <property type="entry name" value="TolB, C-terminal domain"/>
    <property type="match status" value="1"/>
</dbReference>
<name>A0A7L8ZKQ8_9CAUD</name>
<sequence length="453" mass="48422">MPKVTLDWSDDNTGLTGFTIRGSATLQWPQDMPELATVEPTVKHYEMERQESSPFYLHVTAVRDGQIARSQEMALTFPAEVMQELSVGECHNAIIGSIADNGFLGTGPAKTLQNGPATNDIALITKDGRFIYFMSGSMGAIVELNVATGATTPLSQTPINNFEIRWAGLDSKGNIYALKNNPGDQELIKVNLADGSFTVVANLGSHTWTRGAIDTYNDIIYFVGGNVNTAGKIPVGLFSIANGQYLVQEKNTDASVTQAYGGWVGFAGDNSVGQVLIYWPGNTQYAIKIATRDMATTHHDMGTSYPNALRARNGVPVKGKIKFVGGGNIYTLDPATMAVTTATVQATINDINSGSPITWGESTVSATLMPNGSFLFLGAGLAQALVVKGDFTTGYTVSYEGGGFQMVFAMGGKLYALNSSSLWQMNWEAKPMMNFPDSFYAGLSAATIGRGIQ</sequence>
<dbReference type="InterPro" id="IPR011042">
    <property type="entry name" value="6-blade_b-propeller_TolB-like"/>
</dbReference>
<organism evidence="1 2">
    <name type="scientific">Aeromonas phage BUCT551</name>
    <dbReference type="NCBI Taxonomy" id="2776735"/>
    <lineage>
        <taxon>Viruses</taxon>
        <taxon>Duplodnaviria</taxon>
        <taxon>Heunggongvirae</taxon>
        <taxon>Uroviricota</taxon>
        <taxon>Caudoviricetes</taxon>
        <taxon>Casjensviridae</taxon>
        <taxon>Sharonstreetvirus</taxon>
        <taxon>Sharonstreetvirus BUCT551</taxon>
    </lineage>
</organism>
<evidence type="ECO:0000313" key="1">
    <source>
        <dbReference type="EMBL" id="QOI69662.1"/>
    </source>
</evidence>
<dbReference type="Proteomes" id="UP000593732">
    <property type="component" value="Segment"/>
</dbReference>
<dbReference type="GeneID" id="62680948"/>
<reference evidence="1 2" key="1">
    <citation type="submission" date="2020-09" db="EMBL/GenBank/DDBJ databases">
        <authorList>
            <person name="Qin H."/>
            <person name="Tong Y."/>
            <person name="Fan H."/>
            <person name="Song L."/>
            <person name="An X."/>
            <person name="Hu Y."/>
        </authorList>
    </citation>
    <scope>NUCLEOTIDE SEQUENCE [LARGE SCALE GENOMIC DNA]</scope>
</reference>
<proteinExistence type="predicted"/>
<dbReference type="KEGG" id="vg:62680948"/>
<dbReference type="RefSeq" id="YP_009998362.1">
    <property type="nucleotide sequence ID" value="NC_052986.1"/>
</dbReference>
<dbReference type="EMBL" id="MT952005">
    <property type="protein sequence ID" value="QOI69662.1"/>
    <property type="molecule type" value="Genomic_DNA"/>
</dbReference>
<accession>A0A7L8ZKQ8</accession>